<feature type="compositionally biased region" description="Basic and acidic residues" evidence="1">
    <location>
        <begin position="116"/>
        <end position="127"/>
    </location>
</feature>
<gene>
    <name evidence="2" type="ORF">W97_01306</name>
</gene>
<dbReference type="GeneID" id="19898617"/>
<evidence type="ECO:0000313" key="2">
    <source>
        <dbReference type="EMBL" id="EON62087.1"/>
    </source>
</evidence>
<reference evidence="3" key="1">
    <citation type="submission" date="2012-06" db="EMBL/GenBank/DDBJ databases">
        <title>The genome sequence of Coniosporium apollinis CBS 100218.</title>
        <authorList>
            <consortium name="The Broad Institute Genome Sequencing Platform"/>
            <person name="Cuomo C."/>
            <person name="Gorbushina A."/>
            <person name="Noack S."/>
            <person name="Walker B."/>
            <person name="Young S.K."/>
            <person name="Zeng Q."/>
            <person name="Gargeya S."/>
            <person name="Fitzgerald M."/>
            <person name="Haas B."/>
            <person name="Abouelleil A."/>
            <person name="Alvarado L."/>
            <person name="Arachchi H.M."/>
            <person name="Berlin A.M."/>
            <person name="Chapman S.B."/>
            <person name="Goldberg J."/>
            <person name="Griggs A."/>
            <person name="Gujja S."/>
            <person name="Hansen M."/>
            <person name="Howarth C."/>
            <person name="Imamovic A."/>
            <person name="Larimer J."/>
            <person name="McCowan C."/>
            <person name="Montmayeur A."/>
            <person name="Murphy C."/>
            <person name="Neiman D."/>
            <person name="Pearson M."/>
            <person name="Priest M."/>
            <person name="Roberts A."/>
            <person name="Saif S."/>
            <person name="Shea T."/>
            <person name="Sisk P."/>
            <person name="Sykes S."/>
            <person name="Wortman J."/>
            <person name="Nusbaum C."/>
            <person name="Birren B."/>
        </authorList>
    </citation>
    <scope>NUCLEOTIDE SEQUENCE [LARGE SCALE GENOMIC DNA]</scope>
    <source>
        <strain evidence="3">CBS 100218</strain>
    </source>
</reference>
<feature type="compositionally biased region" description="Basic residues" evidence="1">
    <location>
        <begin position="27"/>
        <end position="36"/>
    </location>
</feature>
<accession>R7YJL2</accession>
<dbReference type="Proteomes" id="UP000016924">
    <property type="component" value="Unassembled WGS sequence"/>
</dbReference>
<dbReference type="AlphaFoldDB" id="R7YJL2"/>
<evidence type="ECO:0000256" key="1">
    <source>
        <dbReference type="SAM" id="MobiDB-lite"/>
    </source>
</evidence>
<evidence type="ECO:0000313" key="3">
    <source>
        <dbReference type="Proteomes" id="UP000016924"/>
    </source>
</evidence>
<dbReference type="HOGENOM" id="CLU_1234946_0_0_1"/>
<feature type="region of interest" description="Disordered" evidence="1">
    <location>
        <begin position="16"/>
        <end position="144"/>
    </location>
</feature>
<sequence>MSFRARFDSIAVFFTESKRQRPASSLPKKKPPRRYKPQTFSSREIRNAKRGKRPEGPPPSAKASPSRIAKGRHVLGRLVRIATRNNRDTKDDTARAPDSPILIDQALAESSAPLDNPDHENNTKETDNASSDTDAAEGKDGKARTSIVAKIMNGITYLSSRRRAQPEPCNPPTLCEEERKELVEFGGHRGMLSDRAEDAPQGPGPSTWWIDPELWNIPIWTTDK</sequence>
<feature type="compositionally biased region" description="Basic and acidic residues" evidence="1">
    <location>
        <begin position="85"/>
        <end position="95"/>
    </location>
</feature>
<name>R7YJL2_CONA1</name>
<dbReference type="EMBL" id="JH767557">
    <property type="protein sequence ID" value="EON62087.1"/>
    <property type="molecule type" value="Genomic_DNA"/>
</dbReference>
<keyword evidence="3" id="KW-1185">Reference proteome</keyword>
<protein>
    <submittedName>
        <fullName evidence="2">Uncharacterized protein</fullName>
    </submittedName>
</protein>
<dbReference type="RefSeq" id="XP_007777404.1">
    <property type="nucleotide sequence ID" value="XM_007779214.1"/>
</dbReference>
<proteinExistence type="predicted"/>
<organism evidence="2 3">
    <name type="scientific">Coniosporium apollinis (strain CBS 100218)</name>
    <name type="common">Rock-inhabiting black yeast</name>
    <dbReference type="NCBI Taxonomy" id="1168221"/>
    <lineage>
        <taxon>Eukaryota</taxon>
        <taxon>Fungi</taxon>
        <taxon>Dikarya</taxon>
        <taxon>Ascomycota</taxon>
        <taxon>Pezizomycotina</taxon>
        <taxon>Dothideomycetes</taxon>
        <taxon>Dothideomycetes incertae sedis</taxon>
        <taxon>Coniosporium</taxon>
    </lineage>
</organism>